<evidence type="ECO:0000313" key="4">
    <source>
        <dbReference type="EMBL" id="POS63373.1"/>
    </source>
</evidence>
<evidence type="ECO:0000313" key="3">
    <source>
        <dbReference type="EMBL" id="CDG33143.1"/>
    </source>
</evidence>
<evidence type="ECO:0000313" key="6">
    <source>
        <dbReference type="Proteomes" id="UP000237218"/>
    </source>
</evidence>
<dbReference type="InterPro" id="IPR029058">
    <property type="entry name" value="AB_hydrolase_fold"/>
</dbReference>
<dbReference type="PROSITE" id="PS51318">
    <property type="entry name" value="TAT"/>
    <property type="match status" value="1"/>
</dbReference>
<keyword evidence="6" id="KW-1185">Reference proteome</keyword>
<dbReference type="Proteomes" id="UP000237218">
    <property type="component" value="Unassembled WGS sequence"/>
</dbReference>
<keyword evidence="1 4" id="KW-0378">Hydrolase</keyword>
<dbReference type="Pfam" id="PF07859">
    <property type="entry name" value="Abhydrolase_3"/>
    <property type="match status" value="1"/>
</dbReference>
<dbReference type="PANTHER" id="PTHR48081">
    <property type="entry name" value="AB HYDROLASE SUPERFAMILY PROTEIN C4A8.06C"/>
    <property type="match status" value="1"/>
</dbReference>
<proteinExistence type="predicted"/>
<dbReference type="Gene3D" id="3.40.50.1820">
    <property type="entry name" value="alpha/beta hydrolase"/>
    <property type="match status" value="1"/>
</dbReference>
<comment type="caution">
    <text evidence="3">The sequence shown here is derived from an EMBL/GenBank/DDBJ whole genome shotgun (WGS) entry which is preliminary data.</text>
</comment>
<sequence>MSTRRQFLQGCSALSLAVSAGGGRRGLARGTCPVKAMLHDESGFYPLWPEVGTMEQPRVARGGRVYGIHVPGLHVMRPVHPNGSAVIIAAGGGYGHIAVGHEALPAARWLVSLGVTVAILLYRLPGEGWAEGMEAPLADARQALHLLRSGQVGGSGNVRRVGFMGFSAGGHLLGLTALQDHDAPPVLLMLLYPVVSVAPPFTGSRTSRVCLGDNPTVERAVRWSLPSHVRDDAPPLFMAHALDDLIVSPEQETLLLQAYQRHGRPCEDHRFATGGHGFGLGRRNGSTGQWPILAEFWMRRQGFL</sequence>
<gene>
    <name evidence="4" type="ORF">ASQ42_03985</name>
    <name evidence="3" type="ORF">SACS_0405</name>
</gene>
<dbReference type="AlphaFoldDB" id="A0A7U7G4U4"/>
<dbReference type="InterPro" id="IPR013094">
    <property type="entry name" value="AB_hydrolase_3"/>
</dbReference>
<dbReference type="InterPro" id="IPR006311">
    <property type="entry name" value="TAT_signal"/>
</dbReference>
<dbReference type="OrthoDB" id="9771666at2"/>
<dbReference type="EMBL" id="CBLY010000003">
    <property type="protein sequence ID" value="CDG33143.1"/>
    <property type="molecule type" value="Genomic_DNA"/>
</dbReference>
<reference evidence="3 5" key="1">
    <citation type="journal article" date="2014" name="Genome Biol. Evol.">
        <title>Acetic acid bacteria genomes reveal functional traits for adaptation to life in insect guts.</title>
        <authorList>
            <person name="Chouaia B."/>
            <person name="Gaiarsa S."/>
            <person name="Crotti E."/>
            <person name="Comandatore F."/>
            <person name="Degli Esposti M."/>
            <person name="Ricci I."/>
            <person name="Alma A."/>
            <person name="Favia G."/>
            <person name="Bandi C."/>
            <person name="Daffonchio D."/>
        </authorList>
    </citation>
    <scope>NUCLEOTIDE SEQUENCE [LARGE SCALE GENOMIC DNA]</scope>
    <source>
        <strain evidence="3">AM168</strain>
        <strain evidence="5">AM169</strain>
    </source>
</reference>
<dbReference type="RefSeq" id="WP_052348939.1">
    <property type="nucleotide sequence ID" value="NZ_CBLY010000003.1"/>
</dbReference>
<dbReference type="SUPFAM" id="SSF53474">
    <property type="entry name" value="alpha/beta-Hydrolases"/>
    <property type="match status" value="1"/>
</dbReference>
<evidence type="ECO:0000256" key="1">
    <source>
        <dbReference type="ARBA" id="ARBA00022801"/>
    </source>
</evidence>
<protein>
    <submittedName>
        <fullName evidence="4">Alpha/beta hydrolase</fullName>
    </submittedName>
    <submittedName>
        <fullName evidence="3">Twin-arginine translocation pathway signal sequence domain protein</fullName>
    </submittedName>
</protein>
<dbReference type="GO" id="GO:0016787">
    <property type="term" value="F:hydrolase activity"/>
    <property type="evidence" value="ECO:0007669"/>
    <property type="project" value="UniProtKB-KW"/>
</dbReference>
<evidence type="ECO:0000313" key="5">
    <source>
        <dbReference type="Proteomes" id="UP000027590"/>
    </source>
</evidence>
<reference evidence="4 6" key="3">
    <citation type="submission" date="2018-02" db="EMBL/GenBank/DDBJ databases">
        <title>Draft genome sequences of four Parasaccharibacter apium strains isolated from honey bees.</title>
        <authorList>
            <person name="Corby-Harris V.L."/>
            <person name="Anderson K.E."/>
        </authorList>
    </citation>
    <scope>NUCLEOTIDE SEQUENCE [LARGE SCALE GENOMIC DNA]</scope>
    <source>
        <strain evidence="4 6">B8</strain>
    </source>
</reference>
<reference evidence="3 5" key="2">
    <citation type="journal article" date="2014" name="PLoS ONE">
        <title>Evolution of mitochondria reconstructed from the energy metabolism of living bacteria.</title>
        <authorList>
            <person name="Degli Esposti M."/>
            <person name="Chouaia B."/>
            <person name="Comandatore F."/>
            <person name="Crotti E."/>
            <person name="Sassera D."/>
            <person name="Lievens P.M."/>
            <person name="Daffonchio D."/>
            <person name="Bandi C."/>
        </authorList>
    </citation>
    <scope>NUCLEOTIDE SEQUENCE [LARGE SCALE GENOMIC DNA]</scope>
    <source>
        <strain evidence="3">AM168</strain>
        <strain evidence="5">AM169</strain>
    </source>
</reference>
<name>A0A7U7G4U4_9PROT</name>
<dbReference type="PANTHER" id="PTHR48081:SF6">
    <property type="entry name" value="PEPTIDASE S9 PROLYL OLIGOPEPTIDASE CATALYTIC DOMAIN-CONTAINING PROTEIN"/>
    <property type="match status" value="1"/>
</dbReference>
<organism evidence="3 5">
    <name type="scientific">Parasaccharibacter apium</name>
    <dbReference type="NCBI Taxonomy" id="1510841"/>
    <lineage>
        <taxon>Bacteria</taxon>
        <taxon>Pseudomonadati</taxon>
        <taxon>Pseudomonadota</taxon>
        <taxon>Alphaproteobacteria</taxon>
        <taxon>Acetobacterales</taxon>
        <taxon>Acetobacteraceae</taxon>
        <taxon>Parasaccharibacter</taxon>
    </lineage>
</organism>
<accession>A0A7U7G4U4</accession>
<dbReference type="Proteomes" id="UP000027590">
    <property type="component" value="Unassembled WGS sequence"/>
</dbReference>
<dbReference type="InterPro" id="IPR050300">
    <property type="entry name" value="GDXG_lipolytic_enzyme"/>
</dbReference>
<dbReference type="EMBL" id="LMYI01000006">
    <property type="protein sequence ID" value="POS63373.1"/>
    <property type="molecule type" value="Genomic_DNA"/>
</dbReference>
<feature type="domain" description="Alpha/beta hydrolase fold-3" evidence="2">
    <location>
        <begin position="105"/>
        <end position="231"/>
    </location>
</feature>
<evidence type="ECO:0000259" key="2">
    <source>
        <dbReference type="Pfam" id="PF07859"/>
    </source>
</evidence>